<evidence type="ECO:0000256" key="1">
    <source>
        <dbReference type="SAM" id="SignalP"/>
    </source>
</evidence>
<dbReference type="STRING" id="1076937.SAMN04488120_10748"/>
<sequence length="217" mass="22528">MSLLSCLRIAASCILCLCAAAAQAGTAPSGGTAGAPVILVLGDSLSAAYGIALDKGWVALLQARLSAAGYPHRVVNASVSGETTAGGLARLPALLDRHKPQWVLVELGGNDGLRGLPLTQLRDNLRRIVALSQTAGARPVLFEMRIPSNYGPDYAEGFRASFATVARETATPLVPFFLAAIATDPTAFQEDGIHPTAGAQAAMLDAVWATLQPLLER</sequence>
<dbReference type="Proteomes" id="UP000199771">
    <property type="component" value="Unassembled WGS sequence"/>
</dbReference>
<keyword evidence="4" id="KW-1185">Reference proteome</keyword>
<dbReference type="Pfam" id="PF13472">
    <property type="entry name" value="Lipase_GDSL_2"/>
    <property type="match status" value="1"/>
</dbReference>
<dbReference type="Gene3D" id="3.40.50.1110">
    <property type="entry name" value="SGNH hydrolase"/>
    <property type="match status" value="1"/>
</dbReference>
<proteinExistence type="predicted"/>
<dbReference type="InterPro" id="IPR036514">
    <property type="entry name" value="SGNH_hydro_sf"/>
</dbReference>
<dbReference type="AlphaFoldDB" id="A0A1I2JG86"/>
<name>A0A1I2JG86_9GAMM</name>
<feature type="signal peptide" evidence="1">
    <location>
        <begin position="1"/>
        <end position="24"/>
    </location>
</feature>
<evidence type="ECO:0000313" key="3">
    <source>
        <dbReference type="EMBL" id="SFF53000.1"/>
    </source>
</evidence>
<feature type="chain" id="PRO_5011458544" evidence="1">
    <location>
        <begin position="25"/>
        <end position="217"/>
    </location>
</feature>
<accession>A0A1I2JG86</accession>
<dbReference type="OrthoDB" id="9786188at2"/>
<evidence type="ECO:0000259" key="2">
    <source>
        <dbReference type="Pfam" id="PF13472"/>
    </source>
</evidence>
<dbReference type="InterPro" id="IPR013830">
    <property type="entry name" value="SGNH_hydro"/>
</dbReference>
<dbReference type="PANTHER" id="PTHR30383:SF24">
    <property type="entry name" value="THIOESTERASE 1_PROTEASE 1_LYSOPHOSPHOLIPASE L1"/>
    <property type="match status" value="1"/>
</dbReference>
<dbReference type="EMBL" id="FOOC01000007">
    <property type="protein sequence ID" value="SFF53000.1"/>
    <property type="molecule type" value="Genomic_DNA"/>
</dbReference>
<organism evidence="3 4">
    <name type="scientific">Fontimonas thermophila</name>
    <dbReference type="NCBI Taxonomy" id="1076937"/>
    <lineage>
        <taxon>Bacteria</taxon>
        <taxon>Pseudomonadati</taxon>
        <taxon>Pseudomonadota</taxon>
        <taxon>Gammaproteobacteria</taxon>
        <taxon>Nevskiales</taxon>
        <taxon>Nevskiaceae</taxon>
        <taxon>Fontimonas</taxon>
    </lineage>
</organism>
<reference evidence="3 4" key="1">
    <citation type="submission" date="2016-10" db="EMBL/GenBank/DDBJ databases">
        <authorList>
            <person name="de Groot N.N."/>
        </authorList>
    </citation>
    <scope>NUCLEOTIDE SEQUENCE [LARGE SCALE GENOMIC DNA]</scope>
    <source>
        <strain evidence="3 4">DSM 23609</strain>
    </source>
</reference>
<feature type="domain" description="SGNH hydrolase-type esterase" evidence="2">
    <location>
        <begin position="40"/>
        <end position="199"/>
    </location>
</feature>
<dbReference type="PANTHER" id="PTHR30383">
    <property type="entry name" value="THIOESTERASE 1/PROTEASE 1/LYSOPHOSPHOLIPASE L1"/>
    <property type="match status" value="1"/>
</dbReference>
<gene>
    <name evidence="3" type="ORF">SAMN04488120_10748</name>
</gene>
<dbReference type="InterPro" id="IPR051532">
    <property type="entry name" value="Ester_Hydrolysis_Enzymes"/>
</dbReference>
<dbReference type="GO" id="GO:0004622">
    <property type="term" value="F:phosphatidylcholine lysophospholipase activity"/>
    <property type="evidence" value="ECO:0007669"/>
    <property type="project" value="TreeGrafter"/>
</dbReference>
<dbReference type="SUPFAM" id="SSF52266">
    <property type="entry name" value="SGNH hydrolase"/>
    <property type="match status" value="1"/>
</dbReference>
<dbReference type="CDD" id="cd01822">
    <property type="entry name" value="Lysophospholipase_L1_like"/>
    <property type="match status" value="1"/>
</dbReference>
<evidence type="ECO:0000313" key="4">
    <source>
        <dbReference type="Proteomes" id="UP000199771"/>
    </source>
</evidence>
<protein>
    <submittedName>
        <fullName evidence="3">Acyl-CoA thioesterase-1</fullName>
    </submittedName>
</protein>
<dbReference type="RefSeq" id="WP_091533759.1">
    <property type="nucleotide sequence ID" value="NZ_FOOC01000007.1"/>
</dbReference>
<keyword evidence="1" id="KW-0732">Signal</keyword>